<sequence length="1217" mass="138521">MERTKNSEERGSTFSPEERKSDTMLEEKDPAETPLLGYTLSANSERDSSKSDLLSISPNNIDYGLSENCQITTLEYNKMKMWAFYIIFGILTVGIMPILSIWIVDLKVFMMYTKINGNVEEATHLKIYEKSKGSGIVELKKSTKRSTLPHSDGRILDRVGDEEYIKEIKFRYRYLTYNYCYESEKFETVAYDFHYNYNKIHSRSCGLTKDQLWESQDKYGDCTMNIIIRPWYRIVFEDILNFYYGIQVFSVVIWCMNGYYRSGVVIGAMTFASIVAELYDEIRSLKRLKEMAHYETSIYVKRIGSDGVSISTEINSNEIVPGDIILVPEGKQIPCDAILLEGECVVNEAMLTGESLPAIKTALPKSDEHTVDDFSIENTKQKMYFLFAGTEIVQSRMMNYQTPPYALVTRTNFLTTKGALIRSILYSAVKRFDFQSEACYVLFVSFFLTAAIMGTVLPKFIDNFSTYDVVIRTMNALTVAIPAMLPVCMSIGILFSYTRLYLNEIYCSQPRKIEAAGRVKTMIFDKTGTLTHEGLTATGIKVSNQKDFNPTIRNISQEIATFQSNLNIDKYDSEEIFTKFIECMACCHCCTYINEKLVGDPLEVEMFEKSNWVMDESEEQNNHKGGRYLATFYPRNESNVITDDPELNREILKLNILLKNEFQSELQSMSVIAKNNIDGSLVCFMKGSPEKIFSRCDQSTLPSNYMTEVDKIAEKGLRVISLAYRTIDPLFFNIEHPPNRKELEKNMTFLGFIIFENKLKENTAECIRELNDGEIKCIIATGDNGKTASSVARNCGIVSEDSYFRILLDESDKNAKKLTCELVKENNSSNRNRGFVVLDEEENHLGDTDEEAEENQPFIPNDPQERNANGDPFDLMMDPNSLLSVSINGKAFNHLLKMPREEMINDKYNAQEILDKVVKDCKVFSRMSPKQKAKLVKKMQGNGQIVGMCGDGANDCTALKTADIGLSLSQAEASIAAPFTSKSQDISSVIILLNQGRAALDLSTTLFKFVILTSSIQLSSMIILYYSTSNLDDLQYGYIGLCLVFPILLCICLMKPSDRLVSELPIQSFLHWSIILSIIGQSLISIGVQIGGYFAMRGEDYFTVAPESDDYTTDGYETTAVFLTSTPQYLFIGIVFNLFTKFRMPLYKNYVFMLILLVQVGITYWIIIRPAKFMRDDLELMELDSEFRWFLCLITICNGAACVLMELIIYLLYQYFK</sequence>
<dbReference type="GO" id="GO:0019829">
    <property type="term" value="F:ATPase-coupled monoatomic cation transmembrane transporter activity"/>
    <property type="evidence" value="ECO:0007669"/>
    <property type="project" value="TreeGrafter"/>
</dbReference>
<feature type="transmembrane region" description="Helical" evidence="14">
    <location>
        <begin position="481"/>
        <end position="502"/>
    </location>
</feature>
<dbReference type="GO" id="GO:0046872">
    <property type="term" value="F:metal ion binding"/>
    <property type="evidence" value="ECO:0007669"/>
    <property type="project" value="UniProtKB-KW"/>
</dbReference>
<feature type="region of interest" description="Disordered" evidence="13">
    <location>
        <begin position="1"/>
        <end position="31"/>
    </location>
</feature>
<keyword evidence="5" id="KW-0479">Metal-binding</keyword>
<dbReference type="InterPro" id="IPR059000">
    <property type="entry name" value="ATPase_P-type_domA"/>
</dbReference>
<feature type="domain" description="P-type ATPase A" evidence="15">
    <location>
        <begin position="311"/>
        <end position="423"/>
    </location>
</feature>
<keyword evidence="6" id="KW-0547">Nucleotide-binding</keyword>
<dbReference type="PROSITE" id="PS01229">
    <property type="entry name" value="COF_2"/>
    <property type="match status" value="1"/>
</dbReference>
<dbReference type="SFLD" id="SFLDF00027">
    <property type="entry name" value="p-type_atpase"/>
    <property type="match status" value="1"/>
</dbReference>
<dbReference type="Pfam" id="PF00122">
    <property type="entry name" value="E1-E2_ATPase"/>
    <property type="match status" value="1"/>
</dbReference>
<keyword evidence="10 14" id="KW-1133">Transmembrane helix</keyword>
<dbReference type="Gene3D" id="3.40.1110.10">
    <property type="entry name" value="Calcium-transporting ATPase, cytoplasmic domain N"/>
    <property type="match status" value="1"/>
</dbReference>
<evidence type="ECO:0000256" key="12">
    <source>
        <dbReference type="ARBA" id="ARBA00049360"/>
    </source>
</evidence>
<comment type="subcellular location">
    <subcellularLocation>
        <location evidence="1">Membrane</location>
        <topology evidence="1">Multi-pass membrane protein</topology>
    </subcellularLocation>
</comment>
<organism evidence="16 17">
    <name type="scientific">Euplotes crassus</name>
    <dbReference type="NCBI Taxonomy" id="5936"/>
    <lineage>
        <taxon>Eukaryota</taxon>
        <taxon>Sar</taxon>
        <taxon>Alveolata</taxon>
        <taxon>Ciliophora</taxon>
        <taxon>Intramacronucleata</taxon>
        <taxon>Spirotrichea</taxon>
        <taxon>Hypotrichia</taxon>
        <taxon>Euplotida</taxon>
        <taxon>Euplotidae</taxon>
        <taxon>Moneuplotes</taxon>
    </lineage>
</organism>
<feature type="transmembrane region" description="Helical" evidence="14">
    <location>
        <begin position="1150"/>
        <end position="1167"/>
    </location>
</feature>
<evidence type="ECO:0000256" key="13">
    <source>
        <dbReference type="SAM" id="MobiDB-lite"/>
    </source>
</evidence>
<evidence type="ECO:0000256" key="2">
    <source>
        <dbReference type="ARBA" id="ARBA00006000"/>
    </source>
</evidence>
<comment type="similarity">
    <text evidence="2">Belongs to the cation transport ATPase (P-type) (TC 3.A.3) family. Type V subfamily.</text>
</comment>
<evidence type="ECO:0000313" key="16">
    <source>
        <dbReference type="EMBL" id="CAI2367188.1"/>
    </source>
</evidence>
<dbReference type="InterPro" id="IPR006544">
    <property type="entry name" value="P-type_TPase_V"/>
</dbReference>
<accession>A0AAD1UH64</accession>
<evidence type="ECO:0000256" key="8">
    <source>
        <dbReference type="ARBA" id="ARBA00022842"/>
    </source>
</evidence>
<dbReference type="InterPro" id="IPR008250">
    <property type="entry name" value="ATPase_P-typ_transduc_dom_A_sf"/>
</dbReference>
<evidence type="ECO:0000256" key="10">
    <source>
        <dbReference type="ARBA" id="ARBA00022989"/>
    </source>
</evidence>
<dbReference type="GO" id="GO:0140358">
    <property type="term" value="F:P-type transmembrane transporter activity"/>
    <property type="evidence" value="ECO:0007669"/>
    <property type="project" value="InterPro"/>
</dbReference>
<dbReference type="PANTHER" id="PTHR45630:SF8">
    <property type="entry name" value="CATION-TRANSPORTING ATPASE"/>
    <property type="match status" value="1"/>
</dbReference>
<dbReference type="InterPro" id="IPR023298">
    <property type="entry name" value="ATPase_P-typ_TM_dom_sf"/>
</dbReference>
<keyword evidence="3" id="KW-0597">Phosphoprotein</keyword>
<dbReference type="SUPFAM" id="SSF81653">
    <property type="entry name" value="Calcium ATPase, transduction domain A"/>
    <property type="match status" value="1"/>
</dbReference>
<dbReference type="InterPro" id="IPR036412">
    <property type="entry name" value="HAD-like_sf"/>
</dbReference>
<dbReference type="PANTHER" id="PTHR45630">
    <property type="entry name" value="CATION-TRANSPORTING ATPASE-RELATED"/>
    <property type="match status" value="1"/>
</dbReference>
<evidence type="ECO:0000259" key="15">
    <source>
        <dbReference type="Pfam" id="PF00122"/>
    </source>
</evidence>
<dbReference type="EMBL" id="CAMPGE010008283">
    <property type="protein sequence ID" value="CAI2367188.1"/>
    <property type="molecule type" value="Genomic_DNA"/>
</dbReference>
<keyword evidence="9" id="KW-1278">Translocase</keyword>
<comment type="caution">
    <text evidence="16">The sequence shown here is derived from an EMBL/GenBank/DDBJ whole genome shotgun (WGS) entry which is preliminary data.</text>
</comment>
<evidence type="ECO:0000256" key="11">
    <source>
        <dbReference type="ARBA" id="ARBA00023136"/>
    </source>
</evidence>
<dbReference type="InterPro" id="IPR023214">
    <property type="entry name" value="HAD_sf"/>
</dbReference>
<dbReference type="SFLD" id="SFLDS00003">
    <property type="entry name" value="Haloacid_Dehalogenase"/>
    <property type="match status" value="1"/>
</dbReference>
<name>A0AAD1UH64_EUPCR</name>
<dbReference type="InterPro" id="IPR001757">
    <property type="entry name" value="P_typ_ATPase"/>
</dbReference>
<keyword evidence="7" id="KW-0067">ATP-binding</keyword>
<evidence type="ECO:0000256" key="14">
    <source>
        <dbReference type="SAM" id="Phobius"/>
    </source>
</evidence>
<evidence type="ECO:0000256" key="7">
    <source>
        <dbReference type="ARBA" id="ARBA00022840"/>
    </source>
</evidence>
<dbReference type="PRINTS" id="PR00119">
    <property type="entry name" value="CATATPASE"/>
</dbReference>
<dbReference type="Proteomes" id="UP001295684">
    <property type="component" value="Unassembled WGS sequence"/>
</dbReference>
<dbReference type="Gene3D" id="3.40.50.1000">
    <property type="entry name" value="HAD superfamily/HAD-like"/>
    <property type="match status" value="1"/>
</dbReference>
<dbReference type="InterPro" id="IPR018303">
    <property type="entry name" value="ATPase_P-typ_P_site"/>
</dbReference>
<feature type="transmembrane region" description="Helical" evidence="14">
    <location>
        <begin position="1006"/>
        <end position="1028"/>
    </location>
</feature>
<keyword evidence="17" id="KW-1185">Reference proteome</keyword>
<dbReference type="InterPro" id="IPR023299">
    <property type="entry name" value="ATPase_P-typ_cyto_dom_N"/>
</dbReference>
<dbReference type="GO" id="GO:0005524">
    <property type="term" value="F:ATP binding"/>
    <property type="evidence" value="ECO:0007669"/>
    <property type="project" value="UniProtKB-KW"/>
</dbReference>
<protein>
    <recommendedName>
        <fullName evidence="15">P-type ATPase A domain-containing protein</fullName>
    </recommendedName>
</protein>
<feature type="transmembrane region" description="Helical" evidence="14">
    <location>
        <begin position="1074"/>
        <end position="1096"/>
    </location>
</feature>
<dbReference type="InterPro" id="IPR044492">
    <property type="entry name" value="P_typ_ATPase_HD_dom"/>
</dbReference>
<evidence type="ECO:0000256" key="6">
    <source>
        <dbReference type="ARBA" id="ARBA00022741"/>
    </source>
</evidence>
<keyword evidence="11 14" id="KW-0472">Membrane</keyword>
<dbReference type="PROSITE" id="PS00154">
    <property type="entry name" value="ATPASE_E1_E2"/>
    <property type="match status" value="1"/>
</dbReference>
<comment type="catalytic activity">
    <reaction evidence="12">
        <text>ATP + H2O = ADP + phosphate + H(+)</text>
        <dbReference type="Rhea" id="RHEA:13065"/>
        <dbReference type="ChEBI" id="CHEBI:15377"/>
        <dbReference type="ChEBI" id="CHEBI:15378"/>
        <dbReference type="ChEBI" id="CHEBI:30616"/>
        <dbReference type="ChEBI" id="CHEBI:43474"/>
        <dbReference type="ChEBI" id="CHEBI:456216"/>
    </reaction>
</comment>
<dbReference type="SUPFAM" id="SSF81665">
    <property type="entry name" value="Calcium ATPase, transmembrane domain M"/>
    <property type="match status" value="1"/>
</dbReference>
<dbReference type="NCBIfam" id="TIGR01657">
    <property type="entry name" value="P-ATPase-V"/>
    <property type="match status" value="1"/>
</dbReference>
<feature type="transmembrane region" description="Helical" evidence="14">
    <location>
        <begin position="440"/>
        <end position="461"/>
    </location>
</feature>
<keyword evidence="4 14" id="KW-0812">Transmembrane</keyword>
<dbReference type="SUPFAM" id="SSF56784">
    <property type="entry name" value="HAD-like"/>
    <property type="match status" value="1"/>
</dbReference>
<feature type="transmembrane region" description="Helical" evidence="14">
    <location>
        <begin position="1116"/>
        <end position="1138"/>
    </location>
</feature>
<dbReference type="GO" id="GO:0016020">
    <property type="term" value="C:membrane"/>
    <property type="evidence" value="ECO:0007669"/>
    <property type="project" value="UniProtKB-SubCell"/>
</dbReference>
<evidence type="ECO:0000256" key="9">
    <source>
        <dbReference type="ARBA" id="ARBA00022967"/>
    </source>
</evidence>
<dbReference type="SUPFAM" id="SSF81660">
    <property type="entry name" value="Metal cation-transporting ATPase, ATP-binding domain N"/>
    <property type="match status" value="1"/>
</dbReference>
<dbReference type="AlphaFoldDB" id="A0AAD1UH64"/>
<dbReference type="GO" id="GO:0016887">
    <property type="term" value="F:ATP hydrolysis activity"/>
    <property type="evidence" value="ECO:0007669"/>
    <property type="project" value="InterPro"/>
</dbReference>
<evidence type="ECO:0000313" key="17">
    <source>
        <dbReference type="Proteomes" id="UP001295684"/>
    </source>
</evidence>
<feature type="transmembrane region" description="Helical" evidence="14">
    <location>
        <begin position="82"/>
        <end position="104"/>
    </location>
</feature>
<proteinExistence type="inferred from homology"/>
<evidence type="ECO:0000256" key="4">
    <source>
        <dbReference type="ARBA" id="ARBA00022692"/>
    </source>
</evidence>
<feature type="transmembrane region" description="Helical" evidence="14">
    <location>
        <begin position="1187"/>
        <end position="1213"/>
    </location>
</feature>
<evidence type="ECO:0000256" key="1">
    <source>
        <dbReference type="ARBA" id="ARBA00004141"/>
    </source>
</evidence>
<dbReference type="NCBIfam" id="TIGR01494">
    <property type="entry name" value="ATPase_P-type"/>
    <property type="match status" value="2"/>
</dbReference>
<evidence type="ECO:0000256" key="5">
    <source>
        <dbReference type="ARBA" id="ARBA00022723"/>
    </source>
</evidence>
<keyword evidence="8" id="KW-0460">Magnesium</keyword>
<evidence type="ECO:0000256" key="3">
    <source>
        <dbReference type="ARBA" id="ARBA00022553"/>
    </source>
</evidence>
<reference evidence="16" key="1">
    <citation type="submission" date="2023-07" db="EMBL/GenBank/DDBJ databases">
        <authorList>
            <consortium name="AG Swart"/>
            <person name="Singh M."/>
            <person name="Singh A."/>
            <person name="Seah K."/>
            <person name="Emmerich C."/>
        </authorList>
    </citation>
    <scope>NUCLEOTIDE SEQUENCE</scope>
    <source>
        <strain evidence="16">DP1</strain>
    </source>
</reference>
<dbReference type="SFLD" id="SFLDG00002">
    <property type="entry name" value="C1.7:_P-type_atpase_like"/>
    <property type="match status" value="1"/>
</dbReference>
<feature type="transmembrane region" description="Helical" evidence="14">
    <location>
        <begin position="1034"/>
        <end position="1054"/>
    </location>
</feature>
<dbReference type="Gene3D" id="2.70.150.10">
    <property type="entry name" value="Calcium-transporting ATPase, cytoplasmic transduction domain A"/>
    <property type="match status" value="1"/>
</dbReference>
<feature type="transmembrane region" description="Helical" evidence="14">
    <location>
        <begin position="234"/>
        <end position="254"/>
    </location>
</feature>
<gene>
    <name evidence="16" type="ORF">ECRASSUSDP1_LOCUS8466</name>
</gene>
<feature type="region of interest" description="Disordered" evidence="13">
    <location>
        <begin position="846"/>
        <end position="867"/>
    </location>
</feature>
<dbReference type="Pfam" id="PF13246">
    <property type="entry name" value="Cation_ATPase"/>
    <property type="match status" value="1"/>
</dbReference>